<dbReference type="OrthoDB" id="2446473at2759"/>
<dbReference type="AlphaFoldDB" id="A0A9N8VF96"/>
<protein>
    <submittedName>
        <fullName evidence="2">15956_t:CDS:1</fullName>
    </submittedName>
    <submittedName>
        <fullName evidence="3">15957_t:CDS:1</fullName>
    </submittedName>
</protein>
<proteinExistence type="predicted"/>
<reference evidence="3" key="1">
    <citation type="submission" date="2021-06" db="EMBL/GenBank/DDBJ databases">
        <authorList>
            <person name="Kallberg Y."/>
            <person name="Tangrot J."/>
            <person name="Rosling A."/>
        </authorList>
    </citation>
    <scope>NUCLEOTIDE SEQUENCE</scope>
    <source>
        <strain evidence="3">IN212</strain>
    </source>
</reference>
<comment type="caution">
    <text evidence="3">The sequence shown here is derived from an EMBL/GenBank/DDBJ whole genome shotgun (WGS) entry which is preliminary data.</text>
</comment>
<evidence type="ECO:0000313" key="4">
    <source>
        <dbReference type="Proteomes" id="UP000789396"/>
    </source>
</evidence>
<evidence type="ECO:0000313" key="2">
    <source>
        <dbReference type="EMBL" id="CAG8451032.1"/>
    </source>
</evidence>
<keyword evidence="4" id="KW-1185">Reference proteome</keyword>
<dbReference type="Proteomes" id="UP000789396">
    <property type="component" value="Unassembled WGS sequence"/>
</dbReference>
<dbReference type="EMBL" id="CAJVPZ010000051">
    <property type="protein sequence ID" value="CAG8451038.1"/>
    <property type="molecule type" value="Genomic_DNA"/>
</dbReference>
<organism evidence="3 4">
    <name type="scientific">Racocetra fulgida</name>
    <dbReference type="NCBI Taxonomy" id="60492"/>
    <lineage>
        <taxon>Eukaryota</taxon>
        <taxon>Fungi</taxon>
        <taxon>Fungi incertae sedis</taxon>
        <taxon>Mucoromycota</taxon>
        <taxon>Glomeromycotina</taxon>
        <taxon>Glomeromycetes</taxon>
        <taxon>Diversisporales</taxon>
        <taxon>Gigasporaceae</taxon>
        <taxon>Racocetra</taxon>
    </lineage>
</organism>
<dbReference type="EMBL" id="CAJVPZ010000051">
    <property type="protein sequence ID" value="CAG8451032.1"/>
    <property type="molecule type" value="Genomic_DNA"/>
</dbReference>
<feature type="compositionally biased region" description="Basic and acidic residues" evidence="1">
    <location>
        <begin position="401"/>
        <end position="422"/>
    </location>
</feature>
<name>A0A9N8VF96_9GLOM</name>
<gene>
    <name evidence="2" type="ORF">RFULGI_LOCUS228</name>
    <name evidence="3" type="ORF">RFULGI_LOCUS229</name>
</gene>
<evidence type="ECO:0000313" key="3">
    <source>
        <dbReference type="EMBL" id="CAG8451038.1"/>
    </source>
</evidence>
<sequence>MAEQTVNVESSTFYVVNAEVSIFNTVMSDQVNAEASTFYTFNAKTSSFYVMNAETIAASYIVNAQTNISHAVDTEANAPYKNAVYDEFEASCENATIGEVNKGISSAIMVLHSNSSLCDLLKTLDSRLEKEAEWNRFFEYQTLSSCVRIVSVSSEIFPTIDHILSEYLTLHMLSIERIEMAQCLYFDTILADLTMVGLDDEDENIEDRFIEDIYNLKQILLKSMISQVNQANIKEIWQIINKRPDNIQKRHFIVVMDPISYLCTCMSNISRSIIYQYYFQVMLVSTISGFHIRMVVSRWYYDNKKEATDQENMVFLNKDASQTQHNQVISLIPQPLTIPRSVAKTTQLAIENDNNEIVQWLKTFINRKRRQLTQADESESEESEKKNNLTVANPPITKCKGRPETKQYKAAIEKTEKTEKARHQQYTCQSCDKTVHNSVRCSKKRS</sequence>
<feature type="region of interest" description="Disordered" evidence="1">
    <location>
        <begin position="372"/>
        <end position="425"/>
    </location>
</feature>
<evidence type="ECO:0000256" key="1">
    <source>
        <dbReference type="SAM" id="MobiDB-lite"/>
    </source>
</evidence>
<accession>A0A9N8VF96</accession>